<dbReference type="GO" id="GO:0003700">
    <property type="term" value="F:DNA-binding transcription factor activity"/>
    <property type="evidence" value="ECO:0007669"/>
    <property type="project" value="InterPro"/>
</dbReference>
<dbReference type="InterPro" id="IPR051011">
    <property type="entry name" value="Metal_resp_trans_reg"/>
</dbReference>
<keyword evidence="1" id="KW-0805">Transcription regulation</keyword>
<dbReference type="PANTHER" id="PTHR43132:SF2">
    <property type="entry name" value="ARSENICAL RESISTANCE OPERON REPRESSOR ARSR-RELATED"/>
    <property type="match status" value="1"/>
</dbReference>
<dbReference type="EMBL" id="CP117826">
    <property type="protein sequence ID" value="XCC62455.1"/>
    <property type="molecule type" value="Genomic_DNA"/>
</dbReference>
<dbReference type="GO" id="GO:0003677">
    <property type="term" value="F:DNA binding"/>
    <property type="evidence" value="ECO:0007669"/>
    <property type="project" value="UniProtKB-KW"/>
</dbReference>
<evidence type="ECO:0000313" key="5">
    <source>
        <dbReference type="EMBL" id="XCC62455.1"/>
    </source>
</evidence>
<dbReference type="InterPro" id="IPR036388">
    <property type="entry name" value="WH-like_DNA-bd_sf"/>
</dbReference>
<dbReference type="SUPFAM" id="SSF46785">
    <property type="entry name" value="Winged helix' DNA-binding domain"/>
    <property type="match status" value="1"/>
</dbReference>
<dbReference type="CDD" id="cd00090">
    <property type="entry name" value="HTH_ARSR"/>
    <property type="match status" value="1"/>
</dbReference>
<gene>
    <name evidence="5" type="ORF">PUP29_00525</name>
</gene>
<dbReference type="PANTHER" id="PTHR43132">
    <property type="entry name" value="ARSENICAL RESISTANCE OPERON REPRESSOR ARSR-RELATED"/>
    <property type="match status" value="1"/>
</dbReference>
<evidence type="ECO:0000256" key="3">
    <source>
        <dbReference type="ARBA" id="ARBA00023163"/>
    </source>
</evidence>
<feature type="domain" description="HTH arsR-type" evidence="4">
    <location>
        <begin position="23"/>
        <end position="118"/>
    </location>
</feature>
<evidence type="ECO:0000256" key="2">
    <source>
        <dbReference type="ARBA" id="ARBA00023125"/>
    </source>
</evidence>
<keyword evidence="3" id="KW-0804">Transcription</keyword>
<dbReference type="InterPro" id="IPR011991">
    <property type="entry name" value="ArsR-like_HTH"/>
</dbReference>
<dbReference type="RefSeq" id="WP_353423557.1">
    <property type="nucleotide sequence ID" value="NZ_CP117826.1"/>
</dbReference>
<accession>A0AAU8A9E6</accession>
<dbReference type="InterPro" id="IPR001845">
    <property type="entry name" value="HTH_ArsR_DNA-bd_dom"/>
</dbReference>
<evidence type="ECO:0000259" key="4">
    <source>
        <dbReference type="PROSITE" id="PS50987"/>
    </source>
</evidence>
<keyword evidence="2" id="KW-0238">DNA-binding</keyword>
<proteinExistence type="predicted"/>
<reference evidence="5" key="1">
    <citation type="submission" date="2023-02" db="EMBL/GenBank/DDBJ databases">
        <title>Gut commensal Christensenella minuta modulates host metabolism via a new class of secondary bile acids.</title>
        <authorList>
            <person name="Liu C."/>
        </authorList>
    </citation>
    <scope>NUCLEOTIDE SEQUENCE</scope>
    <source>
        <strain evidence="5">CA70</strain>
    </source>
</reference>
<dbReference type="Gene3D" id="1.10.10.10">
    <property type="entry name" value="Winged helix-like DNA-binding domain superfamily/Winged helix DNA-binding domain"/>
    <property type="match status" value="1"/>
</dbReference>
<dbReference type="PRINTS" id="PR00778">
    <property type="entry name" value="HTHARSR"/>
</dbReference>
<dbReference type="Pfam" id="PF01022">
    <property type="entry name" value="HTH_5"/>
    <property type="match status" value="1"/>
</dbReference>
<dbReference type="NCBIfam" id="NF033788">
    <property type="entry name" value="HTH_metalloreg"/>
    <property type="match status" value="1"/>
</dbReference>
<sequence>MPDRTLPHHHNEEKMMNRMRTELNKVDNFQAVAEIFKQLGDPTRVRIFWLLCHCEECVINISAMLEMSSPAVSHHLRPLRNSGLVVSRRSGKEVYYRASDTEQSRLLHQMIELVMAITCPN</sequence>
<dbReference type="PROSITE" id="PS50987">
    <property type="entry name" value="HTH_ARSR_2"/>
    <property type="match status" value="1"/>
</dbReference>
<organism evidence="5">
    <name type="scientific">Christensenella massiliensis</name>
    <dbReference type="NCBI Taxonomy" id="1805714"/>
    <lineage>
        <taxon>Bacteria</taxon>
        <taxon>Bacillati</taxon>
        <taxon>Bacillota</taxon>
        <taxon>Clostridia</taxon>
        <taxon>Christensenellales</taxon>
        <taxon>Christensenellaceae</taxon>
        <taxon>Christensenella</taxon>
    </lineage>
</organism>
<evidence type="ECO:0000256" key="1">
    <source>
        <dbReference type="ARBA" id="ARBA00023015"/>
    </source>
</evidence>
<protein>
    <submittedName>
        <fullName evidence="5">Metalloregulator ArsR/SmtB family transcription factor</fullName>
    </submittedName>
</protein>
<dbReference type="AlphaFoldDB" id="A0AAU8A9E6"/>
<dbReference type="SMART" id="SM00418">
    <property type="entry name" value="HTH_ARSR"/>
    <property type="match status" value="1"/>
</dbReference>
<dbReference type="InterPro" id="IPR036390">
    <property type="entry name" value="WH_DNA-bd_sf"/>
</dbReference>
<name>A0AAU8A9E6_9FIRM</name>